<sequence>MGRSTCLPSEGSGGAVFDADDDDSHARSLPRSQVHLALAEGTPVYTIKGRAPEKHNQRHEAPHNATIWAPSLPFGPGPDLLRSTGMCNERRARTVLGRSGGRGGLASWEPEPSARVATVRVRWTDRSDDSTRPTYLLPSTRRQRPAQASMAINHVQHADDGQAELA</sequence>
<evidence type="ECO:0000313" key="3">
    <source>
        <dbReference type="Proteomes" id="UP000323386"/>
    </source>
</evidence>
<evidence type="ECO:0000256" key="1">
    <source>
        <dbReference type="SAM" id="MobiDB-lite"/>
    </source>
</evidence>
<feature type="region of interest" description="Disordered" evidence="1">
    <location>
        <begin position="124"/>
        <end position="166"/>
    </location>
</feature>
<accession>A0A5C3F6Z9</accession>
<dbReference type="Proteomes" id="UP000323386">
    <property type="component" value="Unassembled WGS sequence"/>
</dbReference>
<evidence type="ECO:0000313" key="2">
    <source>
        <dbReference type="EMBL" id="SPO39836.1"/>
    </source>
</evidence>
<dbReference type="AlphaFoldDB" id="A0A5C3F6Z9"/>
<name>A0A5C3F6Z9_9BASI</name>
<feature type="region of interest" description="Disordered" evidence="1">
    <location>
        <begin position="1"/>
        <end position="35"/>
    </location>
</feature>
<organism evidence="2 3">
    <name type="scientific">Pseudozyma flocculosa</name>
    <dbReference type="NCBI Taxonomy" id="84751"/>
    <lineage>
        <taxon>Eukaryota</taxon>
        <taxon>Fungi</taxon>
        <taxon>Dikarya</taxon>
        <taxon>Basidiomycota</taxon>
        <taxon>Ustilaginomycotina</taxon>
        <taxon>Ustilaginomycetes</taxon>
        <taxon>Ustilaginales</taxon>
        <taxon>Ustilaginaceae</taxon>
        <taxon>Pseudozyma</taxon>
    </lineage>
</organism>
<dbReference type="EMBL" id="OOIP01000016">
    <property type="protein sequence ID" value="SPO39836.1"/>
    <property type="molecule type" value="Genomic_DNA"/>
</dbReference>
<gene>
    <name evidence="2" type="ORF">PSFLO_05317</name>
</gene>
<reference evidence="2 3" key="1">
    <citation type="submission" date="2018-03" db="EMBL/GenBank/DDBJ databases">
        <authorList>
            <person name="Guldener U."/>
        </authorList>
    </citation>
    <scope>NUCLEOTIDE SEQUENCE [LARGE SCALE GENOMIC DNA]</scope>
    <source>
        <strain evidence="2 3">DAOM196992</strain>
    </source>
</reference>
<protein>
    <submittedName>
        <fullName evidence="2">Uncharacterized protein</fullName>
    </submittedName>
</protein>
<proteinExistence type="predicted"/>
<keyword evidence="3" id="KW-1185">Reference proteome</keyword>